<dbReference type="RefSeq" id="WP_070118502.1">
    <property type="nucleotide sequence ID" value="NZ_CAXATG010000005.1"/>
</dbReference>
<comment type="caution">
    <text evidence="2">The sequence shown here is derived from an EMBL/GenBank/DDBJ whole genome shotgun (WGS) entry which is preliminary data.</text>
</comment>
<evidence type="ECO:0000313" key="3">
    <source>
        <dbReference type="Proteomes" id="UP000175669"/>
    </source>
</evidence>
<evidence type="ECO:0000259" key="1">
    <source>
        <dbReference type="Pfam" id="PF13628"/>
    </source>
</evidence>
<dbReference type="Proteomes" id="UP000175669">
    <property type="component" value="Unassembled WGS sequence"/>
</dbReference>
<dbReference type="InterPro" id="IPR025419">
    <property type="entry name" value="DUF4142"/>
</dbReference>
<dbReference type="PANTHER" id="PTHR38593:SF1">
    <property type="entry name" value="BLR2558 PROTEIN"/>
    <property type="match status" value="1"/>
</dbReference>
<dbReference type="EMBL" id="MASR01000002">
    <property type="protein sequence ID" value="OFE11346.1"/>
    <property type="molecule type" value="Genomic_DNA"/>
</dbReference>
<name>A0A1E8CG58_9GAMM</name>
<keyword evidence="3" id="KW-1185">Reference proteome</keyword>
<gene>
    <name evidence="2" type="ORF">PHACT_12365</name>
</gene>
<evidence type="ECO:0000313" key="2">
    <source>
        <dbReference type="EMBL" id="OFE11346.1"/>
    </source>
</evidence>
<dbReference type="InterPro" id="IPR012347">
    <property type="entry name" value="Ferritin-like"/>
</dbReference>
<feature type="domain" description="DUF4142" evidence="1">
    <location>
        <begin position="13"/>
        <end position="145"/>
    </location>
</feature>
<dbReference type="AlphaFoldDB" id="A0A1E8CG58"/>
<reference evidence="3" key="1">
    <citation type="submission" date="2016-07" db="EMBL/GenBank/DDBJ databases">
        <authorList>
            <person name="Florea S."/>
            <person name="Webb J.S."/>
            <person name="Jaromczyk J."/>
            <person name="Schardl C.L."/>
        </authorList>
    </citation>
    <scope>NUCLEOTIDE SEQUENCE [LARGE SCALE GENOMIC DNA]</scope>
    <source>
        <strain evidence="3">KCTC 42131</strain>
    </source>
</reference>
<dbReference type="STRING" id="1524254.PHACT_12365"/>
<dbReference type="Gene3D" id="1.20.1260.10">
    <property type="match status" value="1"/>
</dbReference>
<protein>
    <recommendedName>
        <fullName evidence="1">DUF4142 domain-containing protein</fullName>
    </recommendedName>
</protein>
<proteinExistence type="predicted"/>
<organism evidence="2 3">
    <name type="scientific">Pseudohongiella acticola</name>
    <dbReference type="NCBI Taxonomy" id="1524254"/>
    <lineage>
        <taxon>Bacteria</taxon>
        <taxon>Pseudomonadati</taxon>
        <taxon>Pseudomonadota</taxon>
        <taxon>Gammaproteobacteria</taxon>
        <taxon>Pseudomonadales</taxon>
        <taxon>Pseudohongiellaceae</taxon>
        <taxon>Pseudohongiella</taxon>
    </lineage>
</organism>
<accession>A0A1E8CG58</accession>
<dbReference type="PANTHER" id="PTHR38593">
    <property type="entry name" value="BLR2558 PROTEIN"/>
    <property type="match status" value="1"/>
</dbReference>
<dbReference type="Pfam" id="PF13628">
    <property type="entry name" value="DUF4142"/>
    <property type="match status" value="1"/>
</dbReference>
<sequence>MEDDDMSKDTIDAKDFVEKASAKGIAEIETARMALEEGGPSVVAFARMMIADHTEANDELKAIARRANLEIADDATLMDQAKAMILSVRSGESFDEAYIKNQINAHEQTTNLFERASHSEIPEISAFARQKLPKLHEHLHMANELKARQDASSAH</sequence>